<dbReference type="PANTHER" id="PTHR32305:SF15">
    <property type="entry name" value="PROTEIN RHSA-RELATED"/>
    <property type="match status" value="1"/>
</dbReference>
<keyword evidence="4" id="KW-1185">Reference proteome</keyword>
<dbReference type="InterPro" id="IPR013783">
    <property type="entry name" value="Ig-like_fold"/>
</dbReference>
<organism evidence="3 4">
    <name type="scientific">Kitasatospora paracochleata</name>
    <dbReference type="NCBI Taxonomy" id="58354"/>
    <lineage>
        <taxon>Bacteria</taxon>
        <taxon>Bacillati</taxon>
        <taxon>Actinomycetota</taxon>
        <taxon>Actinomycetes</taxon>
        <taxon>Kitasatosporales</taxon>
        <taxon>Streptomycetaceae</taxon>
        <taxon>Kitasatospora</taxon>
    </lineage>
</organism>
<gene>
    <name evidence="3" type="ORF">FHR36_005678</name>
</gene>
<feature type="compositionally biased region" description="Polar residues" evidence="1">
    <location>
        <begin position="101"/>
        <end position="115"/>
    </location>
</feature>
<feature type="transmembrane region" description="Helical" evidence="2">
    <location>
        <begin position="2047"/>
        <end position="2065"/>
    </location>
</feature>
<evidence type="ECO:0000313" key="4">
    <source>
        <dbReference type="Proteomes" id="UP001206483"/>
    </source>
</evidence>
<feature type="compositionally biased region" description="Polar residues" evidence="1">
    <location>
        <begin position="812"/>
        <end position="825"/>
    </location>
</feature>
<dbReference type="Gene3D" id="2.180.10.10">
    <property type="entry name" value="RHS repeat-associated core"/>
    <property type="match status" value="1"/>
</dbReference>
<comment type="caution">
    <text evidence="3">The sequence shown here is derived from an EMBL/GenBank/DDBJ whole genome shotgun (WGS) entry which is preliminary data.</text>
</comment>
<evidence type="ECO:0000313" key="3">
    <source>
        <dbReference type="EMBL" id="MCP2312512.1"/>
    </source>
</evidence>
<feature type="region of interest" description="Disordered" evidence="1">
    <location>
        <begin position="101"/>
        <end position="120"/>
    </location>
</feature>
<dbReference type="InterPro" id="IPR006530">
    <property type="entry name" value="YD"/>
</dbReference>
<feature type="region of interest" description="Disordered" evidence="1">
    <location>
        <begin position="164"/>
        <end position="185"/>
    </location>
</feature>
<dbReference type="Gene3D" id="2.60.40.10">
    <property type="entry name" value="Immunoglobulins"/>
    <property type="match status" value="1"/>
</dbReference>
<feature type="region of interest" description="Disordered" evidence="1">
    <location>
        <begin position="1282"/>
        <end position="1304"/>
    </location>
</feature>
<accession>A0ABT1J4Z6</accession>
<keyword evidence="2" id="KW-0812">Transmembrane</keyword>
<dbReference type="EMBL" id="JAMZDX010000005">
    <property type="protein sequence ID" value="MCP2312512.1"/>
    <property type="molecule type" value="Genomic_DNA"/>
</dbReference>
<reference evidence="3 4" key="1">
    <citation type="submission" date="2022-06" db="EMBL/GenBank/DDBJ databases">
        <title>Sequencing the genomes of 1000 actinobacteria strains.</title>
        <authorList>
            <person name="Klenk H.-P."/>
        </authorList>
    </citation>
    <scope>NUCLEOTIDE SEQUENCE [LARGE SCALE GENOMIC DNA]</scope>
    <source>
        <strain evidence="3 4">DSM 41656</strain>
    </source>
</reference>
<evidence type="ECO:0000256" key="2">
    <source>
        <dbReference type="SAM" id="Phobius"/>
    </source>
</evidence>
<dbReference type="Proteomes" id="UP001206483">
    <property type="component" value="Unassembled WGS sequence"/>
</dbReference>
<dbReference type="PANTHER" id="PTHR32305">
    <property type="match status" value="1"/>
</dbReference>
<protein>
    <submittedName>
        <fullName evidence="3">RHS repeat-associated protein</fullName>
    </submittedName>
</protein>
<dbReference type="InterPro" id="IPR022385">
    <property type="entry name" value="Rhs_assc_core"/>
</dbReference>
<evidence type="ECO:0000256" key="1">
    <source>
        <dbReference type="SAM" id="MobiDB-lite"/>
    </source>
</evidence>
<sequence>MARRLGVPARPPAGRQHPPAPGRGMLSKLAVALSVVLAAESAAVLMTTGQAVAVTPASAASAKPKAAPSGPASAQDAASAFLKARLEKRPIEILDARTESTTSWANPDGTTTQDLASGPLRFKDRDGHWQDVDVSLAKQPDGSVKAKAHPYGLTLAGPTGKAKAKADAAQAGKDVPGGKDTPASPLISLQNADGHQVSVAWRGALPAPTVEGTKARYADALTATDLVIESTRTGFEQYLELKDRSAVDANGTVTLTLNAKGLQARANADDSVSFVDPKTGKEAGLLPAPVMWDSQVDAHTGDRKHTAKVGLKVTQNGDDVDVTLTPDKAFLNDPKTQYPVTVDPAVNIGVGFDTFVQQGYTTDVSTQTELKIGNNGTSQVARSFLQFPMGTITGKQVTAAKLNLYEFHSWSCSARSWEVWDTGTATTATRWTAQPGWNHKWATTTQTKGYSSTCADGWTNTDITSLAQAWAGNGNANNTLGIRATDETDEYAWKKFNSGNAASNTPYLSVTYNTKPNAATALSPLSGAVTNDATPTLTGKATDPDGNTVQLTYEIWAANGTAALQTGKSAFVASGSNAPWTPTTALAAGAYKWRAAVSDGLTSNGTWSAWQNFTVDTTAPAATTVSSGDFPAGQWAGTPDGSGNFTGGFTFTPPTSDVKDIQYRLDGGTWVTAATTGAPVSASLTFKGGRHTLAVHTRDAAGNVSADTSYVFNAGKGAAITSPGAGERPARRTALQAEGQITATGVRYQYRRGETDAWTDVPVGNVTTASGGAVAAWPLQVTGGKPAPLTWNITDTLATDGPVDVRAVFTDGTSTDASEPNTVTVDRNGGNAPDTEVGPGRVNTVTGDFTLTATDASAFGLSTTRTYSSRRPDNGSAQEGQAAIFGPQWSAGNIAELTSSDWAYIRQTSATSVSVVDGTGQETGFTATTGGGWKSEPGAETLTLTGSLGGTFTLKSTNGATATFGKVDPAATTWQVTGSSTATDNSTTTVVSEKVTVGGRTLARPRFVVAPTSAVSNAVCAANPAANGCRVLEYVYADATTATTAALGDVAGQVKQVRLWSNAPGASAATAVAIAEYRYDDMTRLRESWDPRISPALKTAYSYDAGGRVVTLTPPGELPWTFTYGKAGNAATAGEGMLLAVSRPALQQGSTDVVSGTAAVNLAYDVPLSGTGAPYKLGAADVAAWGQSDAPTDAMAIFPADAPPASHDGRVLGSGDFAKALITYTNASGRQVNSAAAGGVTTTEYDSFGNTVRQLTAENRALALAGSGDGLARLRELGLDKSSTADRAQALSTTTVYSTDGERQTEQFGPLHTVTLEHAAAASGTSPALPAGSEIPARTHTVTAYDEGRPADAAVSNQPTTATVGARIDGYAADADARTTTTGYDWAKGLATQAVEDPAGLKLTKTTAYDSQGRAVRTSLPKSGGSDVGTTVVTYWSATGTGACAGRPEWADLPCSTGPAAAAADAGTNPAELPTTTTEYDRYGHPAVVRETANGTTRTTTTTADDAGRPVTVAVTGGTGTAVPDTTTAYDASTGRVVSTTDGTATVKTGYDRLGRTVSYDDGAGNVTTTEYDLLDRPVKRTDSAPSTTALGYDAYGRPQSLTDSVAGALSAEHDTDGKLTKQTLPGGYTLTNTYDTQGTLTGKVYTAADGTVVLADYADFTVQGQQAGHALTAGATTESAFGYDSSGRLTSAADKTLAGCTTRAYGFDKNSNRTSLTTTTEDCDPATNDAVSTTATYGYDSADRLTGAAYDAFGRTTTHPRGSRFGYYANDLVRTETSGTQRNTWALDAAGRLASRTTETQAADGTWSTTATSVNHYGCGCDSPTWSKAGNGAIARSVTDLAGSLGAITGVDGGTVLQLTNLHGDVSVQLPLDQSQPLTVRSYDEYGVNLGDPATGYGWVGGEQRDSSTASGVVLMGSRLYDPGLGRFLQIDPVRGGNANAYVYPTDPVNMYDLDGRWSWSKTRWYSWGHVWVHLEAHLGWRGLKYGAKIVFYFNRAYTGKIGRNAHYIYGPIWVGVGLLGPVGAGFALAAGAYSGYVQHMASKAYYYHRCLAIGLAAVGWNSLPFPGVWAWQTSC</sequence>
<proteinExistence type="predicted"/>
<dbReference type="RefSeq" id="WP_301330743.1">
    <property type="nucleotide sequence ID" value="NZ_BAAAUB010000020.1"/>
</dbReference>
<dbReference type="NCBIfam" id="TIGR03696">
    <property type="entry name" value="Rhs_assc_core"/>
    <property type="match status" value="1"/>
</dbReference>
<feature type="region of interest" description="Disordered" evidence="1">
    <location>
        <begin position="1"/>
        <end position="22"/>
    </location>
</feature>
<keyword evidence="2" id="KW-1133">Transmembrane helix</keyword>
<feature type="region of interest" description="Disordered" evidence="1">
    <location>
        <begin position="812"/>
        <end position="840"/>
    </location>
</feature>
<feature type="transmembrane region" description="Helical" evidence="2">
    <location>
        <begin position="2014"/>
        <end position="2035"/>
    </location>
</feature>
<keyword evidence="2" id="KW-0472">Membrane</keyword>
<dbReference type="InterPro" id="IPR050708">
    <property type="entry name" value="T6SS_VgrG/RHS"/>
</dbReference>
<dbReference type="NCBIfam" id="NF033679">
    <property type="entry name" value="DNRLRE_dom"/>
    <property type="match status" value="1"/>
</dbReference>
<dbReference type="NCBIfam" id="TIGR01643">
    <property type="entry name" value="YD_repeat_2x"/>
    <property type="match status" value="1"/>
</dbReference>
<name>A0ABT1J4Z6_9ACTN</name>
<feature type="compositionally biased region" description="Polar residues" evidence="1">
    <location>
        <begin position="1282"/>
        <end position="1298"/>
    </location>
</feature>